<protein>
    <submittedName>
        <fullName evidence="1">Uncharacterized protein</fullName>
    </submittedName>
</protein>
<evidence type="ECO:0000313" key="1">
    <source>
        <dbReference type="EMBL" id="RSK07951.1"/>
    </source>
</evidence>
<proteinExistence type="predicted"/>
<dbReference type="Proteomes" id="UP000279863">
    <property type="component" value="Unassembled WGS sequence"/>
</dbReference>
<gene>
    <name evidence="1" type="ORF">D8804_08450</name>
</gene>
<sequence>MALENLEIFEIASKYFLGQMTDLKDLLVRKINKLDSMDWVYNKGSVKTCKADETGRKMRCKVGLKYGLKVELSIDEAELIWEAFQKFFKESYFEKIERNRNNEELGRYEFIARTPKGYEIECRIYLANEWNIPQISISGFVSSRYKNCDFSK</sequence>
<dbReference type="EMBL" id="RJVZ01000016">
    <property type="protein sequence ID" value="RSK07951.1"/>
    <property type="molecule type" value="Genomic_DNA"/>
</dbReference>
<name>A0A3R9NG87_STROR</name>
<reference evidence="1 2" key="1">
    <citation type="submission" date="2018-11" db="EMBL/GenBank/DDBJ databases">
        <title>Species Designations Belie Phenotypic and Genotypic Heterogeneity in Oral Streptococci.</title>
        <authorList>
            <person name="Velsko I."/>
        </authorList>
    </citation>
    <scope>NUCLEOTIDE SEQUENCE [LARGE SCALE GENOMIC DNA]</scope>
    <source>
        <strain evidence="1 2">BCA1</strain>
    </source>
</reference>
<dbReference type="RefSeq" id="WP_221763053.1">
    <property type="nucleotide sequence ID" value="NZ_RJVZ01000016.1"/>
</dbReference>
<accession>A0A3R9NG87</accession>
<evidence type="ECO:0000313" key="2">
    <source>
        <dbReference type="Proteomes" id="UP000279863"/>
    </source>
</evidence>
<organism evidence="1 2">
    <name type="scientific">Streptococcus oralis</name>
    <dbReference type="NCBI Taxonomy" id="1303"/>
    <lineage>
        <taxon>Bacteria</taxon>
        <taxon>Bacillati</taxon>
        <taxon>Bacillota</taxon>
        <taxon>Bacilli</taxon>
        <taxon>Lactobacillales</taxon>
        <taxon>Streptococcaceae</taxon>
        <taxon>Streptococcus</taxon>
    </lineage>
</organism>
<dbReference type="AlphaFoldDB" id="A0A3R9NG87"/>
<comment type="caution">
    <text evidence="1">The sequence shown here is derived from an EMBL/GenBank/DDBJ whole genome shotgun (WGS) entry which is preliminary data.</text>
</comment>